<organism evidence="3 4">
    <name type="scientific">Jeotgalibacillus campisalis</name>
    <dbReference type="NCBI Taxonomy" id="220754"/>
    <lineage>
        <taxon>Bacteria</taxon>
        <taxon>Bacillati</taxon>
        <taxon>Bacillota</taxon>
        <taxon>Bacilli</taxon>
        <taxon>Bacillales</taxon>
        <taxon>Caryophanaceae</taxon>
        <taxon>Jeotgalibacillus</taxon>
    </lineage>
</organism>
<feature type="transmembrane region" description="Helical" evidence="1">
    <location>
        <begin position="73"/>
        <end position="92"/>
    </location>
</feature>
<proteinExistence type="predicted"/>
<dbReference type="PATRIC" id="fig|220754.4.peg.2515"/>
<keyword evidence="4" id="KW-1185">Reference proteome</keyword>
<keyword evidence="1" id="KW-0812">Transmembrane</keyword>
<dbReference type="AlphaFoldDB" id="A0A0C2VRV5"/>
<dbReference type="RefSeq" id="WP_052477056.1">
    <property type="nucleotide sequence ID" value="NZ_JXRR01000015.1"/>
</dbReference>
<comment type="caution">
    <text evidence="3">The sequence shown here is derived from an EMBL/GenBank/DDBJ whole genome shotgun (WGS) entry which is preliminary data.</text>
</comment>
<dbReference type="EMBL" id="JXRR01000015">
    <property type="protein sequence ID" value="KIL47176.1"/>
    <property type="molecule type" value="Genomic_DNA"/>
</dbReference>
<evidence type="ECO:0000259" key="2">
    <source>
        <dbReference type="Pfam" id="PF07885"/>
    </source>
</evidence>
<reference evidence="3 4" key="1">
    <citation type="submission" date="2015-01" db="EMBL/GenBank/DDBJ databases">
        <title>Jeotgalibacillus campisalis genome sequencing.</title>
        <authorList>
            <person name="Goh K.M."/>
            <person name="Chan K.-G."/>
            <person name="Yaakop A.S."/>
            <person name="Ee R."/>
            <person name="Gan H.M."/>
            <person name="Chan C.S."/>
        </authorList>
    </citation>
    <scope>NUCLEOTIDE SEQUENCE [LARGE SCALE GENOMIC DNA]</scope>
    <source>
        <strain evidence="3 4">SF-57</strain>
    </source>
</reference>
<sequence>MGWGILISVIIITVYAIKRLLTTVWEGHVFSLRNFLLLTVTYAVLLTGFATIYTVLTFEGVHVMAADEEPRSFWDLFGTSIYFSAMMLFSVGNGEIVPVGWGRWISILAAFLGHALPVTVVWTLMFNRKEKIHKG</sequence>
<dbReference type="Gene3D" id="1.10.287.70">
    <property type="match status" value="1"/>
</dbReference>
<protein>
    <recommendedName>
        <fullName evidence="2">Potassium channel domain-containing protein</fullName>
    </recommendedName>
</protein>
<evidence type="ECO:0000313" key="3">
    <source>
        <dbReference type="EMBL" id="KIL47176.1"/>
    </source>
</evidence>
<dbReference type="SUPFAM" id="SSF81324">
    <property type="entry name" value="Voltage-gated potassium channels"/>
    <property type="match status" value="1"/>
</dbReference>
<name>A0A0C2VRV5_9BACL</name>
<feature type="domain" description="Potassium channel" evidence="2">
    <location>
        <begin position="52"/>
        <end position="121"/>
    </location>
</feature>
<gene>
    <name evidence="3" type="ORF">KR50_24980</name>
</gene>
<keyword evidence="1" id="KW-0472">Membrane</keyword>
<feature type="transmembrane region" description="Helical" evidence="1">
    <location>
        <begin position="40"/>
        <end position="61"/>
    </location>
</feature>
<evidence type="ECO:0000256" key="1">
    <source>
        <dbReference type="SAM" id="Phobius"/>
    </source>
</evidence>
<accession>A0A0C2VRV5</accession>
<dbReference type="Proteomes" id="UP000031972">
    <property type="component" value="Unassembled WGS sequence"/>
</dbReference>
<evidence type="ECO:0000313" key="4">
    <source>
        <dbReference type="Proteomes" id="UP000031972"/>
    </source>
</evidence>
<dbReference type="Pfam" id="PF07885">
    <property type="entry name" value="Ion_trans_2"/>
    <property type="match status" value="1"/>
</dbReference>
<dbReference type="OrthoDB" id="9813518at2"/>
<feature type="transmembrane region" description="Helical" evidence="1">
    <location>
        <begin position="104"/>
        <end position="126"/>
    </location>
</feature>
<dbReference type="InterPro" id="IPR013099">
    <property type="entry name" value="K_chnl_dom"/>
</dbReference>
<keyword evidence="1" id="KW-1133">Transmembrane helix</keyword>